<sequence>MSFITDKQTLADLNILGKYVNNSIFSVFNAVVTPGGEKLLDKFFHEPLDSAETINKRSRLFRFFQAGKYQFSIDDKEFLTAERYLSHTDFSNPLTAWFNMLRIYSLNRIGLDREYKMMRVGLEATVNILKQLKDFLKRIEKSKDSNLYADNCSIVNSIMNNKRLEWIDDVASENKLSQFLFAKYDHILRYSLKNEMKKILDIIYDIDVNIAVAKVAEERGFCYAEADEKEKNHLFFENVFHPGVKDAVGNNIRFYKDRNVIFLTGANMAGKSTLMKAIGVAVYLAHMGFPVPADEMKFSVKEGMFTSINVPDDLQMGYSHFYAEVLRVKTVAQAVSSNTHLLIIFDELFKGTNVKDAYDATVAITEAFSKKNNSAFIISTHIMEAGETLKEKIGNMQFLFLPTIMRGKVPIYPYKLQEGITNDRHGMIIINNEKILEIINGKN</sequence>
<evidence type="ECO:0000256" key="3">
    <source>
        <dbReference type="ARBA" id="ARBA00023125"/>
    </source>
</evidence>
<dbReference type="PANTHER" id="PTHR11361">
    <property type="entry name" value="DNA MISMATCH REPAIR PROTEIN MUTS FAMILY MEMBER"/>
    <property type="match status" value="1"/>
</dbReference>
<dbReference type="PANTHER" id="PTHR11361:SF152">
    <property type="entry name" value="DNA MISMATCH REPAIR PROTEIN"/>
    <property type="match status" value="1"/>
</dbReference>
<dbReference type="GO" id="GO:0005829">
    <property type="term" value="C:cytosol"/>
    <property type="evidence" value="ECO:0007669"/>
    <property type="project" value="TreeGrafter"/>
</dbReference>
<dbReference type="Pfam" id="PF00488">
    <property type="entry name" value="MutS_V"/>
    <property type="match status" value="1"/>
</dbReference>
<dbReference type="GO" id="GO:0140664">
    <property type="term" value="F:ATP-dependent DNA damage sensor activity"/>
    <property type="evidence" value="ECO:0007669"/>
    <property type="project" value="InterPro"/>
</dbReference>
<reference evidence="5" key="1">
    <citation type="submission" date="2019-08" db="EMBL/GenBank/DDBJ databases">
        <authorList>
            <person name="Kucharzyk K."/>
            <person name="Murdoch R.W."/>
            <person name="Higgins S."/>
            <person name="Loffler F."/>
        </authorList>
    </citation>
    <scope>NUCLEOTIDE SEQUENCE</scope>
</reference>
<comment type="caution">
    <text evidence="5">The sequence shown here is derived from an EMBL/GenBank/DDBJ whole genome shotgun (WGS) entry which is preliminary data.</text>
</comment>
<feature type="domain" description="DNA mismatch repair proteins mutS family" evidence="4">
    <location>
        <begin position="258"/>
        <end position="437"/>
    </location>
</feature>
<evidence type="ECO:0000256" key="2">
    <source>
        <dbReference type="ARBA" id="ARBA00022840"/>
    </source>
</evidence>
<dbReference type="GO" id="GO:0006298">
    <property type="term" value="P:mismatch repair"/>
    <property type="evidence" value="ECO:0007669"/>
    <property type="project" value="InterPro"/>
</dbReference>
<dbReference type="GO" id="GO:0005524">
    <property type="term" value="F:ATP binding"/>
    <property type="evidence" value="ECO:0007669"/>
    <property type="project" value="UniProtKB-KW"/>
</dbReference>
<dbReference type="InterPro" id="IPR000432">
    <property type="entry name" value="DNA_mismatch_repair_MutS_C"/>
</dbReference>
<organism evidence="5">
    <name type="scientific">bioreactor metagenome</name>
    <dbReference type="NCBI Taxonomy" id="1076179"/>
    <lineage>
        <taxon>unclassified sequences</taxon>
        <taxon>metagenomes</taxon>
        <taxon>ecological metagenomes</taxon>
    </lineage>
</organism>
<evidence type="ECO:0000256" key="1">
    <source>
        <dbReference type="ARBA" id="ARBA00022741"/>
    </source>
</evidence>
<protein>
    <submittedName>
        <fullName evidence="5">DNA mismatch repair protein MutS</fullName>
    </submittedName>
</protein>
<keyword evidence="3" id="KW-0238">DNA-binding</keyword>
<dbReference type="GO" id="GO:0030983">
    <property type="term" value="F:mismatched DNA binding"/>
    <property type="evidence" value="ECO:0007669"/>
    <property type="project" value="InterPro"/>
</dbReference>
<name>A0A644ZR06_9ZZZZ</name>
<accession>A0A644ZR06</accession>
<dbReference type="InterPro" id="IPR036187">
    <property type="entry name" value="DNA_mismatch_repair_MutS_sf"/>
</dbReference>
<dbReference type="InterPro" id="IPR027417">
    <property type="entry name" value="P-loop_NTPase"/>
</dbReference>
<dbReference type="SUPFAM" id="SSF48334">
    <property type="entry name" value="DNA repair protein MutS, domain III"/>
    <property type="match status" value="1"/>
</dbReference>
<dbReference type="Gene3D" id="3.40.50.300">
    <property type="entry name" value="P-loop containing nucleotide triphosphate hydrolases"/>
    <property type="match status" value="1"/>
</dbReference>
<dbReference type="Gene3D" id="1.10.1420.10">
    <property type="match status" value="1"/>
</dbReference>
<dbReference type="SMART" id="SM00534">
    <property type="entry name" value="MUTSac"/>
    <property type="match status" value="1"/>
</dbReference>
<evidence type="ECO:0000259" key="4">
    <source>
        <dbReference type="SMART" id="SM00534"/>
    </source>
</evidence>
<dbReference type="InterPro" id="IPR045076">
    <property type="entry name" value="MutS"/>
</dbReference>
<keyword evidence="1" id="KW-0547">Nucleotide-binding</keyword>
<evidence type="ECO:0000313" key="5">
    <source>
        <dbReference type="EMBL" id="MPM43325.1"/>
    </source>
</evidence>
<keyword evidence="2" id="KW-0067">ATP-binding</keyword>
<dbReference type="AlphaFoldDB" id="A0A644ZR06"/>
<gene>
    <name evidence="5" type="primary">mutS_35</name>
    <name evidence="5" type="ORF">SDC9_89998</name>
</gene>
<dbReference type="EMBL" id="VSSQ01010062">
    <property type="protein sequence ID" value="MPM43325.1"/>
    <property type="molecule type" value="Genomic_DNA"/>
</dbReference>
<proteinExistence type="predicted"/>
<dbReference type="SUPFAM" id="SSF52540">
    <property type="entry name" value="P-loop containing nucleoside triphosphate hydrolases"/>
    <property type="match status" value="1"/>
</dbReference>